<feature type="transmembrane region" description="Helical" evidence="2">
    <location>
        <begin position="128"/>
        <end position="144"/>
    </location>
</feature>
<evidence type="ECO:0000313" key="3">
    <source>
        <dbReference type="Proteomes" id="UP000887563"/>
    </source>
</evidence>
<keyword evidence="2" id="KW-0812">Transmembrane</keyword>
<name>A0A914KNI6_MELIC</name>
<feature type="transmembrane region" description="Helical" evidence="2">
    <location>
        <begin position="106"/>
        <end position="122"/>
    </location>
</feature>
<feature type="compositionally biased region" description="Basic and acidic residues" evidence="1">
    <location>
        <begin position="279"/>
        <end position="289"/>
    </location>
</feature>
<dbReference type="AlphaFoldDB" id="A0A914KNI6"/>
<dbReference type="Proteomes" id="UP000887563">
    <property type="component" value="Unplaced"/>
</dbReference>
<evidence type="ECO:0000256" key="1">
    <source>
        <dbReference type="SAM" id="MobiDB-lite"/>
    </source>
</evidence>
<keyword evidence="2" id="KW-1133">Transmembrane helix</keyword>
<feature type="transmembrane region" description="Helical" evidence="2">
    <location>
        <begin position="78"/>
        <end position="94"/>
    </location>
</feature>
<accession>A0A914KNI6</accession>
<sequence>MSTEDQMANPLAVGTIDEQLAIAKEHIEALVVDHRHFTARWLTKIKENAGLTIDEWALAKILVNLFGLWLTISERADFVANAVLCGVPLILTFFYPEEKATNEDMLIYWPCYAVITLFDFILRAIPGWYMLKIVFFSLFFLRPWRLALKIRLLMLLLEMSRQTALAQQSQSTHHQKASASNSSHRSSAVARPQQNQQQMSPELIAQLLTALQVTNHSANPTEGGTTTNTLPTPEQLAALQRALAEGGAGKEGQQQGSTYFDLRAKSKTKLVNPVPSKYADVKKKDESKK</sequence>
<evidence type="ECO:0000256" key="2">
    <source>
        <dbReference type="SAM" id="Phobius"/>
    </source>
</evidence>
<proteinExistence type="predicted"/>
<organism evidence="3 4">
    <name type="scientific">Meloidogyne incognita</name>
    <name type="common">Southern root-knot nematode worm</name>
    <name type="synonym">Oxyuris incognita</name>
    <dbReference type="NCBI Taxonomy" id="6306"/>
    <lineage>
        <taxon>Eukaryota</taxon>
        <taxon>Metazoa</taxon>
        <taxon>Ecdysozoa</taxon>
        <taxon>Nematoda</taxon>
        <taxon>Chromadorea</taxon>
        <taxon>Rhabditida</taxon>
        <taxon>Tylenchina</taxon>
        <taxon>Tylenchomorpha</taxon>
        <taxon>Tylenchoidea</taxon>
        <taxon>Meloidogynidae</taxon>
        <taxon>Meloidogyninae</taxon>
        <taxon>Meloidogyne</taxon>
        <taxon>Meloidogyne incognita group</taxon>
    </lineage>
</organism>
<keyword evidence="3" id="KW-1185">Reference proteome</keyword>
<keyword evidence="2" id="KW-0472">Membrane</keyword>
<feature type="region of interest" description="Disordered" evidence="1">
    <location>
        <begin position="268"/>
        <end position="289"/>
    </location>
</feature>
<feature type="region of interest" description="Disordered" evidence="1">
    <location>
        <begin position="167"/>
        <end position="195"/>
    </location>
</feature>
<protein>
    <submittedName>
        <fullName evidence="4">Receptor expression-enhancing protein</fullName>
    </submittedName>
</protein>
<feature type="compositionally biased region" description="Low complexity" evidence="1">
    <location>
        <begin position="177"/>
        <end position="190"/>
    </location>
</feature>
<reference evidence="4" key="1">
    <citation type="submission" date="2022-11" db="UniProtKB">
        <authorList>
            <consortium name="WormBaseParasite"/>
        </authorList>
    </citation>
    <scope>IDENTIFICATION</scope>
</reference>
<evidence type="ECO:0000313" key="4">
    <source>
        <dbReference type="WBParaSite" id="Minc3s00058g03016"/>
    </source>
</evidence>
<dbReference type="WBParaSite" id="Minc3s00058g03016">
    <property type="protein sequence ID" value="Minc3s00058g03016"/>
    <property type="gene ID" value="Minc3s00058g03016"/>
</dbReference>